<dbReference type="Proteomes" id="UP000805193">
    <property type="component" value="Unassembled WGS sequence"/>
</dbReference>
<protein>
    <submittedName>
        <fullName evidence="1">Uncharacterized protein</fullName>
    </submittedName>
</protein>
<dbReference type="EMBL" id="JABSTQ010011152">
    <property type="protein sequence ID" value="KAG0414734.1"/>
    <property type="molecule type" value="Genomic_DNA"/>
</dbReference>
<evidence type="ECO:0000313" key="1">
    <source>
        <dbReference type="EMBL" id="KAG0414734.1"/>
    </source>
</evidence>
<gene>
    <name evidence="1" type="ORF">HPB47_008105</name>
</gene>
<name>A0AC60P5Y9_IXOPE</name>
<accession>A0AC60P5Y9</accession>
<evidence type="ECO:0000313" key="2">
    <source>
        <dbReference type="Proteomes" id="UP000805193"/>
    </source>
</evidence>
<reference evidence="1 2" key="1">
    <citation type="journal article" date="2020" name="Cell">
        <title>Large-Scale Comparative Analyses of Tick Genomes Elucidate Their Genetic Diversity and Vector Capacities.</title>
        <authorList>
            <consortium name="Tick Genome and Microbiome Consortium (TIGMIC)"/>
            <person name="Jia N."/>
            <person name="Wang J."/>
            <person name="Shi W."/>
            <person name="Du L."/>
            <person name="Sun Y."/>
            <person name="Zhan W."/>
            <person name="Jiang J.F."/>
            <person name="Wang Q."/>
            <person name="Zhang B."/>
            <person name="Ji P."/>
            <person name="Bell-Sakyi L."/>
            <person name="Cui X.M."/>
            <person name="Yuan T.T."/>
            <person name="Jiang B.G."/>
            <person name="Yang W.F."/>
            <person name="Lam T.T."/>
            <person name="Chang Q.C."/>
            <person name="Ding S.J."/>
            <person name="Wang X.J."/>
            <person name="Zhu J.G."/>
            <person name="Ruan X.D."/>
            <person name="Zhao L."/>
            <person name="Wei J.T."/>
            <person name="Ye R.Z."/>
            <person name="Que T.C."/>
            <person name="Du C.H."/>
            <person name="Zhou Y.H."/>
            <person name="Cheng J.X."/>
            <person name="Dai P.F."/>
            <person name="Guo W.B."/>
            <person name="Han X.H."/>
            <person name="Huang E.J."/>
            <person name="Li L.F."/>
            <person name="Wei W."/>
            <person name="Gao Y.C."/>
            <person name="Liu J.Z."/>
            <person name="Shao H.Z."/>
            <person name="Wang X."/>
            <person name="Wang C.C."/>
            <person name="Yang T.C."/>
            <person name="Huo Q.B."/>
            <person name="Li W."/>
            <person name="Chen H.Y."/>
            <person name="Chen S.E."/>
            <person name="Zhou L.G."/>
            <person name="Ni X.B."/>
            <person name="Tian J.H."/>
            <person name="Sheng Y."/>
            <person name="Liu T."/>
            <person name="Pan Y.S."/>
            <person name="Xia L.Y."/>
            <person name="Li J."/>
            <person name="Zhao F."/>
            <person name="Cao W.C."/>
        </authorList>
    </citation>
    <scope>NUCLEOTIDE SEQUENCE [LARGE SCALE GENOMIC DNA]</scope>
    <source>
        <strain evidence="1">Iper-2018</strain>
    </source>
</reference>
<proteinExistence type="predicted"/>
<organism evidence="1 2">
    <name type="scientific">Ixodes persulcatus</name>
    <name type="common">Taiga tick</name>
    <dbReference type="NCBI Taxonomy" id="34615"/>
    <lineage>
        <taxon>Eukaryota</taxon>
        <taxon>Metazoa</taxon>
        <taxon>Ecdysozoa</taxon>
        <taxon>Arthropoda</taxon>
        <taxon>Chelicerata</taxon>
        <taxon>Arachnida</taxon>
        <taxon>Acari</taxon>
        <taxon>Parasitiformes</taxon>
        <taxon>Ixodida</taxon>
        <taxon>Ixodoidea</taxon>
        <taxon>Ixodidae</taxon>
        <taxon>Ixodinae</taxon>
        <taxon>Ixodes</taxon>
    </lineage>
</organism>
<sequence length="94" mass="10793">MIRSDFLLVTRLPSKLERREAKPEVNAWRSRLRHASPRRSMARAFICRPAPCRRLAHRQPPSQESREAVVSFLHGPETTTSGLPPETRPKESLP</sequence>
<keyword evidence="2" id="KW-1185">Reference proteome</keyword>
<comment type="caution">
    <text evidence="1">The sequence shown here is derived from an EMBL/GenBank/DDBJ whole genome shotgun (WGS) entry which is preliminary data.</text>
</comment>